<name>A0A6S7HS92_PARCT</name>
<dbReference type="EMBL" id="CACRXK020005725">
    <property type="protein sequence ID" value="CAB4007197.1"/>
    <property type="molecule type" value="Genomic_DNA"/>
</dbReference>
<reference evidence="1" key="1">
    <citation type="submission" date="2020-04" db="EMBL/GenBank/DDBJ databases">
        <authorList>
            <person name="Alioto T."/>
            <person name="Alioto T."/>
            <person name="Gomez Garrido J."/>
        </authorList>
    </citation>
    <scope>NUCLEOTIDE SEQUENCE</scope>
    <source>
        <strain evidence="1">A484AB</strain>
    </source>
</reference>
<comment type="caution">
    <text evidence="1">The sequence shown here is derived from an EMBL/GenBank/DDBJ whole genome shotgun (WGS) entry which is preliminary data.</text>
</comment>
<keyword evidence="2" id="KW-1185">Reference proteome</keyword>
<evidence type="ECO:0000313" key="2">
    <source>
        <dbReference type="Proteomes" id="UP001152795"/>
    </source>
</evidence>
<evidence type="ECO:0000313" key="1">
    <source>
        <dbReference type="EMBL" id="CAB4007197.1"/>
    </source>
</evidence>
<gene>
    <name evidence="1" type="ORF">PACLA_8A070624</name>
</gene>
<protein>
    <submittedName>
        <fullName evidence="1">Uncharacterized protein</fullName>
    </submittedName>
</protein>
<dbReference type="OrthoDB" id="57679at2759"/>
<dbReference type="Proteomes" id="UP001152795">
    <property type="component" value="Unassembled WGS sequence"/>
</dbReference>
<accession>A0A6S7HS92</accession>
<organism evidence="1 2">
    <name type="scientific">Paramuricea clavata</name>
    <name type="common">Red gorgonian</name>
    <name type="synonym">Violescent sea-whip</name>
    <dbReference type="NCBI Taxonomy" id="317549"/>
    <lineage>
        <taxon>Eukaryota</taxon>
        <taxon>Metazoa</taxon>
        <taxon>Cnidaria</taxon>
        <taxon>Anthozoa</taxon>
        <taxon>Octocorallia</taxon>
        <taxon>Malacalcyonacea</taxon>
        <taxon>Plexauridae</taxon>
        <taxon>Paramuricea</taxon>
    </lineage>
</organism>
<dbReference type="PANTHER" id="PTHR38696">
    <property type="entry name" value="MEDIATOR OF RNA POLYMERASE II TRANSCRIPTION SUBUNIT 13"/>
    <property type="match status" value="1"/>
</dbReference>
<dbReference type="PANTHER" id="PTHR38696:SF1">
    <property type="entry name" value="MEDIATOR OF RNA POLYMERASE II TRANSCRIPTION SUBUNIT 13"/>
    <property type="match status" value="1"/>
</dbReference>
<sequence length="314" mass="35324">MGNDTSLPLAQVPPGFSTMCISLHHTDSITVLHHDTGALSTIRQAIVDNWPDGIQREMAICGSGWMFKVKGTPFFTCSSSSSSQARLMIAVILQKLYSIGWKIVVSCDLARFNDKSSMFLKRSPSNFSSVHPFVCVGLSSSDKLQIINLPSQLIEPLKQVVYKFWTKGIQNESYENGVLEIKMAGNPWWSTDLQSVMAKVLLQNIIATLHRFQYVYTVNVNLKSTADSLYFRYDPNVPVNGAAQFCTISLNRTDRLRVICAPDAIVNMIRGVIQTVWLHGKIQEEKDHHGSWEFKISGNPWHSCKEESVMARYM</sequence>
<dbReference type="AlphaFoldDB" id="A0A6S7HS92"/>
<proteinExistence type="predicted"/>